<dbReference type="RefSeq" id="WP_386427184.1">
    <property type="nucleotide sequence ID" value="NZ_JBHSBB010000007.1"/>
</dbReference>
<feature type="domain" description="Ketoreductase" evidence="5">
    <location>
        <begin position="3"/>
        <end position="189"/>
    </location>
</feature>
<dbReference type="EMBL" id="JBHSBB010000007">
    <property type="protein sequence ID" value="MFC4031215.1"/>
    <property type="molecule type" value="Genomic_DNA"/>
</dbReference>
<dbReference type="PRINTS" id="PR00080">
    <property type="entry name" value="SDRFAMILY"/>
</dbReference>
<dbReference type="PANTHER" id="PTHR43976:SF16">
    <property type="entry name" value="SHORT-CHAIN DEHYDROGENASE_REDUCTASE FAMILY PROTEIN"/>
    <property type="match status" value="1"/>
</dbReference>
<evidence type="ECO:0000313" key="7">
    <source>
        <dbReference type="Proteomes" id="UP001595765"/>
    </source>
</evidence>
<protein>
    <submittedName>
        <fullName evidence="6">Oxidoreductase</fullName>
    </submittedName>
</protein>
<comment type="similarity">
    <text evidence="1 3">Belongs to the short-chain dehydrogenases/reductases (SDR) family.</text>
</comment>
<dbReference type="SMART" id="SM00822">
    <property type="entry name" value="PKS_KR"/>
    <property type="match status" value="1"/>
</dbReference>
<comment type="caution">
    <text evidence="6">The sequence shown here is derived from an EMBL/GenBank/DDBJ whole genome shotgun (WGS) entry which is preliminary data.</text>
</comment>
<proteinExistence type="inferred from homology"/>
<sequence>MTRTWLITGASRGLGRELARAVLENGDRLVATARRPEQLSEFTERYGGRVRTVALDITDAEAAVAAVRTAETEFGGLDVVANNAGYANSAAIEHTSLAEFRAQIETNLFGVINVTKAALPVFHRQRSGLFLQFSSIGGRVGATPGLAPYQTSKFGVEGFSEVLAAETAPLGIKVVIVEPGGFRTDWAGSSMAIAGTTEDYATTVGRMHQYRADSAGQQPGDPARAARLLVKVAGLDAPPRRLPLGSDAVDIALAAGQVRQDETAAWAAVSRSTDYASEVDPGQTSLADLLDRRG</sequence>
<evidence type="ECO:0000256" key="4">
    <source>
        <dbReference type="SAM" id="MobiDB-lite"/>
    </source>
</evidence>
<dbReference type="Gene3D" id="3.40.50.720">
    <property type="entry name" value="NAD(P)-binding Rossmann-like Domain"/>
    <property type="match status" value="1"/>
</dbReference>
<accession>A0ABV8HH06</accession>
<evidence type="ECO:0000256" key="1">
    <source>
        <dbReference type="ARBA" id="ARBA00006484"/>
    </source>
</evidence>
<evidence type="ECO:0000313" key="6">
    <source>
        <dbReference type="EMBL" id="MFC4031215.1"/>
    </source>
</evidence>
<dbReference type="InterPro" id="IPR051911">
    <property type="entry name" value="SDR_oxidoreductase"/>
</dbReference>
<evidence type="ECO:0000259" key="5">
    <source>
        <dbReference type="SMART" id="SM00822"/>
    </source>
</evidence>
<keyword evidence="2" id="KW-0560">Oxidoreductase</keyword>
<dbReference type="PRINTS" id="PR00081">
    <property type="entry name" value="GDHRDH"/>
</dbReference>
<dbReference type="InterPro" id="IPR036291">
    <property type="entry name" value="NAD(P)-bd_dom_sf"/>
</dbReference>
<dbReference type="InterPro" id="IPR002347">
    <property type="entry name" value="SDR_fam"/>
</dbReference>
<evidence type="ECO:0000256" key="3">
    <source>
        <dbReference type="RuleBase" id="RU000363"/>
    </source>
</evidence>
<dbReference type="NCBIfam" id="NF006114">
    <property type="entry name" value="PRK08263.1"/>
    <property type="match status" value="1"/>
</dbReference>
<name>A0ABV8HH06_9ACTN</name>
<dbReference type="CDD" id="cd05374">
    <property type="entry name" value="17beta-HSD-like_SDR_c"/>
    <property type="match status" value="1"/>
</dbReference>
<reference evidence="7" key="1">
    <citation type="journal article" date="2019" name="Int. J. Syst. Evol. Microbiol.">
        <title>The Global Catalogue of Microorganisms (GCM) 10K type strain sequencing project: providing services to taxonomists for standard genome sequencing and annotation.</title>
        <authorList>
            <consortium name="The Broad Institute Genomics Platform"/>
            <consortium name="The Broad Institute Genome Sequencing Center for Infectious Disease"/>
            <person name="Wu L."/>
            <person name="Ma J."/>
        </authorList>
    </citation>
    <scope>NUCLEOTIDE SEQUENCE [LARGE SCALE GENOMIC DNA]</scope>
    <source>
        <strain evidence="7">CGMCC 4.7237</strain>
    </source>
</reference>
<dbReference type="SUPFAM" id="SSF51735">
    <property type="entry name" value="NAD(P)-binding Rossmann-fold domains"/>
    <property type="match status" value="1"/>
</dbReference>
<keyword evidence="7" id="KW-1185">Reference proteome</keyword>
<feature type="region of interest" description="Disordered" evidence="4">
    <location>
        <begin position="271"/>
        <end position="294"/>
    </location>
</feature>
<dbReference type="Proteomes" id="UP001595765">
    <property type="component" value="Unassembled WGS sequence"/>
</dbReference>
<dbReference type="PANTHER" id="PTHR43976">
    <property type="entry name" value="SHORT CHAIN DEHYDROGENASE"/>
    <property type="match status" value="1"/>
</dbReference>
<evidence type="ECO:0000256" key="2">
    <source>
        <dbReference type="ARBA" id="ARBA00023002"/>
    </source>
</evidence>
<dbReference type="NCBIfam" id="NF004824">
    <property type="entry name" value="PRK06180.1"/>
    <property type="match status" value="1"/>
</dbReference>
<dbReference type="InterPro" id="IPR057326">
    <property type="entry name" value="KR_dom"/>
</dbReference>
<organism evidence="6 7">
    <name type="scientific">Streptomyces polygonati</name>
    <dbReference type="NCBI Taxonomy" id="1617087"/>
    <lineage>
        <taxon>Bacteria</taxon>
        <taxon>Bacillati</taxon>
        <taxon>Actinomycetota</taxon>
        <taxon>Actinomycetes</taxon>
        <taxon>Kitasatosporales</taxon>
        <taxon>Streptomycetaceae</taxon>
        <taxon>Streptomyces</taxon>
    </lineage>
</organism>
<gene>
    <name evidence="6" type="ORF">ACFO3J_06975</name>
</gene>
<dbReference type="Pfam" id="PF00106">
    <property type="entry name" value="adh_short"/>
    <property type="match status" value="1"/>
</dbReference>